<dbReference type="InterPro" id="IPR002470">
    <property type="entry name" value="Peptidase_S9A"/>
</dbReference>
<dbReference type="PANTHER" id="PTHR42881:SF13">
    <property type="entry name" value="PROLYL ENDOPEPTIDASE"/>
    <property type="match status" value="1"/>
</dbReference>
<gene>
    <name evidence="6" type="ORF">ENE75_14900</name>
</gene>
<evidence type="ECO:0000256" key="3">
    <source>
        <dbReference type="ARBA" id="ARBA00022825"/>
    </source>
</evidence>
<organism evidence="6 7">
    <name type="scientific">Rubrivivax albus</name>
    <dbReference type="NCBI Taxonomy" id="2499835"/>
    <lineage>
        <taxon>Bacteria</taxon>
        <taxon>Pseudomonadati</taxon>
        <taxon>Pseudomonadota</taxon>
        <taxon>Betaproteobacteria</taxon>
        <taxon>Burkholderiales</taxon>
        <taxon>Sphaerotilaceae</taxon>
        <taxon>Rubrivivax</taxon>
    </lineage>
</organism>
<dbReference type="Proteomes" id="UP000288178">
    <property type="component" value="Unassembled WGS sequence"/>
</dbReference>
<dbReference type="InterPro" id="IPR051167">
    <property type="entry name" value="Prolyl_oligopep/macrocyclase"/>
</dbReference>
<name>A0A3S3SC55_9BURK</name>
<evidence type="ECO:0000259" key="5">
    <source>
        <dbReference type="Pfam" id="PF02897"/>
    </source>
</evidence>
<evidence type="ECO:0000256" key="1">
    <source>
        <dbReference type="ARBA" id="ARBA00022670"/>
    </source>
</evidence>
<keyword evidence="1" id="KW-0645">Protease</keyword>
<dbReference type="Pfam" id="PF02897">
    <property type="entry name" value="Peptidase_S9_N"/>
    <property type="match status" value="1"/>
</dbReference>
<dbReference type="InterPro" id="IPR023302">
    <property type="entry name" value="Pept_S9A_N"/>
</dbReference>
<proteinExistence type="predicted"/>
<reference evidence="6 7" key="1">
    <citation type="submission" date="2019-01" db="EMBL/GenBank/DDBJ databases">
        <authorList>
            <person name="Chen W.-M."/>
        </authorList>
    </citation>
    <scope>NUCLEOTIDE SEQUENCE [LARGE SCALE GENOMIC DNA]</scope>
    <source>
        <strain evidence="6 7">ICH-3</strain>
    </source>
</reference>
<comment type="caution">
    <text evidence="6">The sequence shown here is derived from an EMBL/GenBank/DDBJ whole genome shotgun (WGS) entry which is preliminary data.</text>
</comment>
<keyword evidence="3" id="KW-0720">Serine protease</keyword>
<dbReference type="OrthoDB" id="9801421at2"/>
<feature type="domain" description="Peptidase S9A N-terminal" evidence="5">
    <location>
        <begin position="7"/>
        <end position="416"/>
    </location>
</feature>
<dbReference type="GO" id="GO:0005829">
    <property type="term" value="C:cytosol"/>
    <property type="evidence" value="ECO:0007669"/>
    <property type="project" value="TreeGrafter"/>
</dbReference>
<dbReference type="GO" id="GO:0070012">
    <property type="term" value="F:oligopeptidase activity"/>
    <property type="evidence" value="ECO:0007669"/>
    <property type="project" value="TreeGrafter"/>
</dbReference>
<dbReference type="PANTHER" id="PTHR42881">
    <property type="entry name" value="PROLYL ENDOPEPTIDASE"/>
    <property type="match status" value="1"/>
</dbReference>
<dbReference type="InterPro" id="IPR029058">
    <property type="entry name" value="AB_hydrolase_fold"/>
</dbReference>
<evidence type="ECO:0000313" key="6">
    <source>
        <dbReference type="EMBL" id="RVT51142.1"/>
    </source>
</evidence>
<dbReference type="AlphaFoldDB" id="A0A3S3SC55"/>
<dbReference type="SUPFAM" id="SSF53474">
    <property type="entry name" value="alpha/beta-Hydrolases"/>
    <property type="match status" value="1"/>
</dbReference>
<dbReference type="Pfam" id="PF00326">
    <property type="entry name" value="Peptidase_S9"/>
    <property type="match status" value="1"/>
</dbReference>
<evidence type="ECO:0000256" key="2">
    <source>
        <dbReference type="ARBA" id="ARBA00022801"/>
    </source>
</evidence>
<dbReference type="PRINTS" id="PR00862">
    <property type="entry name" value="PROLIGOPTASE"/>
</dbReference>
<dbReference type="Gene3D" id="2.130.10.120">
    <property type="entry name" value="Prolyl oligopeptidase, N-terminal domain"/>
    <property type="match status" value="1"/>
</dbReference>
<keyword evidence="2" id="KW-0378">Hydrolase</keyword>
<dbReference type="Gene3D" id="3.40.50.1820">
    <property type="entry name" value="alpha/beta hydrolase"/>
    <property type="match status" value="1"/>
</dbReference>
<accession>A0A3S3SC55</accession>
<keyword evidence="7" id="KW-1185">Reference proteome</keyword>
<sequence length="688" mass="76171">MNATADQDPYLWLEDVTGERALAWVRERNAETRKVLEAEPGFAANRDRIRAILDSKEKIPAVNRRGDWLYNLWQDERQPRGLWRRTTLDEFRKSEPAWETVLDLDALGRAEGENWVWAGATAFGPDYRRALVSLSRGGADASVVREFDLVDKRFVDGGFALPEAKSSVDWLDADTVYVGTDFGPGSMTDAGYPRIVKRWRRGQPLAQAETVFEGETADVGVWISVDREPGFERTVLTRALDFYRSLQFLWQSGRWVPLAKPEDASVSFWRRHVLVELRSDWATGGRSWPRGSLIVGDAEAFVAGGDARWQALFTPTATRSLAGFTSTASRLVLNVLDNVASRLETWQPGAAVADAWTQRDLPAPHPGTLSVQALHDPLLKADTLAEHLLVSYTDFLTPDSLMLADAAGGEMATLKSRPRYFDGEGMRVEQRFATSRDGTRVPYFVVWPKGATANGRNPTLLYGYGGFEVSMQPFYSGSIGSSWLARGGIFVLANIRGGGEFGPAWHQAAVKRHKQKSYDDFAAVAEDLIAAKITSPTHLGIEGGSNGGLLVGAVMVQRPELFGAVVCQVPLLDMRRYHLLLAGASWMAEYGNPDDAGDWAVLKTYSPYQNVRPGVKMPAVLFITSTRDDRVHPGHARKMAARMREMGYAPMYYENIEGGHGGAADNAQRADMAALEYAFLWRTLGRDA</sequence>
<dbReference type="EMBL" id="SACT01000004">
    <property type="protein sequence ID" value="RVT51142.1"/>
    <property type="molecule type" value="Genomic_DNA"/>
</dbReference>
<dbReference type="InterPro" id="IPR001375">
    <property type="entry name" value="Peptidase_S9_cat"/>
</dbReference>
<dbReference type="GO" id="GO:0006508">
    <property type="term" value="P:proteolysis"/>
    <property type="evidence" value="ECO:0007669"/>
    <property type="project" value="UniProtKB-KW"/>
</dbReference>
<dbReference type="SUPFAM" id="SSF50993">
    <property type="entry name" value="Peptidase/esterase 'gauge' domain"/>
    <property type="match status" value="1"/>
</dbReference>
<feature type="domain" description="Peptidase S9 prolyl oligopeptidase catalytic" evidence="4">
    <location>
        <begin position="482"/>
        <end position="685"/>
    </location>
</feature>
<evidence type="ECO:0000313" key="7">
    <source>
        <dbReference type="Proteomes" id="UP000288178"/>
    </source>
</evidence>
<protein>
    <submittedName>
        <fullName evidence="6">S9 family peptidase</fullName>
    </submittedName>
</protein>
<dbReference type="GO" id="GO:0004252">
    <property type="term" value="F:serine-type endopeptidase activity"/>
    <property type="evidence" value="ECO:0007669"/>
    <property type="project" value="InterPro"/>
</dbReference>
<evidence type="ECO:0000259" key="4">
    <source>
        <dbReference type="Pfam" id="PF00326"/>
    </source>
</evidence>